<dbReference type="AlphaFoldDB" id="A0A545VTU3"/>
<evidence type="ECO:0000313" key="2">
    <source>
        <dbReference type="EMBL" id="TQV93559.1"/>
    </source>
</evidence>
<reference evidence="2 3" key="1">
    <citation type="journal article" date="2019" name="Appl. Microbiol. Biotechnol.">
        <title>Genome sequence of Isaria javanica and comparative genome analysis insights into family S53 peptidase evolution in fungal entomopathogens.</title>
        <authorList>
            <person name="Lin R."/>
            <person name="Zhang X."/>
            <person name="Xin B."/>
            <person name="Zou M."/>
            <person name="Gao Y."/>
            <person name="Qin F."/>
            <person name="Hu Q."/>
            <person name="Xie B."/>
            <person name="Cheng X."/>
        </authorList>
    </citation>
    <scope>NUCLEOTIDE SEQUENCE [LARGE SCALE GENOMIC DNA]</scope>
    <source>
        <strain evidence="2 3">IJ1G</strain>
    </source>
</reference>
<keyword evidence="1" id="KW-0732">Signal</keyword>
<dbReference type="OrthoDB" id="3513524at2759"/>
<gene>
    <name evidence="2" type="ORF">IF1G_08137</name>
</gene>
<evidence type="ECO:0000313" key="3">
    <source>
        <dbReference type="Proteomes" id="UP000315783"/>
    </source>
</evidence>
<organism evidence="2 3">
    <name type="scientific">Cordyceps javanica</name>
    <dbReference type="NCBI Taxonomy" id="43265"/>
    <lineage>
        <taxon>Eukaryota</taxon>
        <taxon>Fungi</taxon>
        <taxon>Dikarya</taxon>
        <taxon>Ascomycota</taxon>
        <taxon>Pezizomycotina</taxon>
        <taxon>Sordariomycetes</taxon>
        <taxon>Hypocreomycetidae</taxon>
        <taxon>Hypocreales</taxon>
        <taxon>Cordycipitaceae</taxon>
        <taxon>Cordyceps</taxon>
    </lineage>
</organism>
<name>A0A545VTU3_9HYPO</name>
<dbReference type="EMBL" id="SPUK01000012">
    <property type="protein sequence ID" value="TQV93559.1"/>
    <property type="molecule type" value="Genomic_DNA"/>
</dbReference>
<comment type="caution">
    <text evidence="2">The sequence shown here is derived from an EMBL/GenBank/DDBJ whole genome shotgun (WGS) entry which is preliminary data.</text>
</comment>
<feature type="signal peptide" evidence="1">
    <location>
        <begin position="1"/>
        <end position="19"/>
    </location>
</feature>
<proteinExistence type="predicted"/>
<dbReference type="Proteomes" id="UP000315783">
    <property type="component" value="Unassembled WGS sequence"/>
</dbReference>
<protein>
    <submittedName>
        <fullName evidence="2">DNase1 protein</fullName>
    </submittedName>
</protein>
<feature type="chain" id="PRO_5021900276" evidence="1">
    <location>
        <begin position="20"/>
        <end position="164"/>
    </location>
</feature>
<evidence type="ECO:0000256" key="1">
    <source>
        <dbReference type="SAM" id="SignalP"/>
    </source>
</evidence>
<accession>A0A545VTU3</accession>
<keyword evidence="3" id="KW-1185">Reference proteome</keyword>
<sequence length="164" mass="17759">MHFTKTLFGLAASAAAVNAASVTFWTLDDVERTVYFTPSVSQVEIEPVTVNNKQNTTVQFPDQYIGNFYAVKSGEENKPGMLGEVAFGGWNGLTYFDVSAIVTPTDHDNVKQMWPVGAVTPMSGCENFPCDNAYWAPDDVQTKTTPSVDLFTTLGSGSTGYSFA</sequence>